<sequence>MRHSLRAEWTKVRTLRGNTWLAVGIAVCTVLAAAGATAAVSTAQCPTVTTCYEDTARLALRGVWLGQALVVVFAVLMMSNEYGTGMIRTTLAVMPRRVEVLFTKAAVILGIVLATGAMGVLGSLLVGNVIMPANGFTPANGYPPLSLADGPTFRATFGTVLYLALIALLALGVTTVLRDTAVSITAILGLLYVVPVMSTFVTDPEWLDRLRRISPMTAGLAIQATRDLDRLPIGPWPGLGVLAAYAAVAMIIGGVIFVVREA</sequence>
<dbReference type="RefSeq" id="WP_184985440.1">
    <property type="nucleotide sequence ID" value="NZ_BAAALO010000019.1"/>
</dbReference>
<accession>A0A7X0ILC3</accession>
<protein>
    <submittedName>
        <fullName evidence="2">ABC-2 type transport system permease protein</fullName>
    </submittedName>
</protein>
<evidence type="ECO:0000313" key="2">
    <source>
        <dbReference type="EMBL" id="MBB6475827.1"/>
    </source>
</evidence>
<feature type="transmembrane region" description="Helical" evidence="1">
    <location>
        <begin position="236"/>
        <end position="259"/>
    </location>
</feature>
<feature type="transmembrane region" description="Helical" evidence="1">
    <location>
        <begin position="59"/>
        <end position="79"/>
    </location>
</feature>
<dbReference type="Proteomes" id="UP000555564">
    <property type="component" value="Unassembled WGS sequence"/>
</dbReference>
<evidence type="ECO:0000313" key="3">
    <source>
        <dbReference type="Proteomes" id="UP000555564"/>
    </source>
</evidence>
<organism evidence="2 3">
    <name type="scientific">Sphaerisporangium rubeum</name>
    <dbReference type="NCBI Taxonomy" id="321317"/>
    <lineage>
        <taxon>Bacteria</taxon>
        <taxon>Bacillati</taxon>
        <taxon>Actinomycetota</taxon>
        <taxon>Actinomycetes</taxon>
        <taxon>Streptosporangiales</taxon>
        <taxon>Streptosporangiaceae</taxon>
        <taxon>Sphaerisporangium</taxon>
    </lineage>
</organism>
<proteinExistence type="predicted"/>
<keyword evidence="3" id="KW-1185">Reference proteome</keyword>
<reference evidence="2 3" key="1">
    <citation type="submission" date="2020-08" db="EMBL/GenBank/DDBJ databases">
        <title>Sequencing the genomes of 1000 actinobacteria strains.</title>
        <authorList>
            <person name="Klenk H.-P."/>
        </authorList>
    </citation>
    <scope>NUCLEOTIDE SEQUENCE [LARGE SCALE GENOMIC DNA]</scope>
    <source>
        <strain evidence="2 3">DSM 44936</strain>
    </source>
</reference>
<evidence type="ECO:0000256" key="1">
    <source>
        <dbReference type="SAM" id="Phobius"/>
    </source>
</evidence>
<feature type="transmembrane region" description="Helical" evidence="1">
    <location>
        <begin position="100"/>
        <end position="133"/>
    </location>
</feature>
<name>A0A7X0ILC3_9ACTN</name>
<feature type="transmembrane region" description="Helical" evidence="1">
    <location>
        <begin position="153"/>
        <end position="173"/>
    </location>
</feature>
<keyword evidence="1" id="KW-0472">Membrane</keyword>
<comment type="caution">
    <text evidence="2">The sequence shown here is derived from an EMBL/GenBank/DDBJ whole genome shotgun (WGS) entry which is preliminary data.</text>
</comment>
<dbReference type="PANTHER" id="PTHR37305">
    <property type="entry name" value="INTEGRAL MEMBRANE PROTEIN-RELATED"/>
    <property type="match status" value="1"/>
</dbReference>
<dbReference type="PANTHER" id="PTHR37305:SF1">
    <property type="entry name" value="MEMBRANE PROTEIN"/>
    <property type="match status" value="1"/>
</dbReference>
<dbReference type="EMBL" id="JACHIU010000001">
    <property type="protein sequence ID" value="MBB6475827.1"/>
    <property type="molecule type" value="Genomic_DNA"/>
</dbReference>
<feature type="transmembrane region" description="Helical" evidence="1">
    <location>
        <begin position="180"/>
        <end position="201"/>
    </location>
</feature>
<gene>
    <name evidence="2" type="ORF">BJ992_005258</name>
</gene>
<keyword evidence="1" id="KW-0812">Transmembrane</keyword>
<keyword evidence="1" id="KW-1133">Transmembrane helix</keyword>
<dbReference type="AlphaFoldDB" id="A0A7X0ILC3"/>